<dbReference type="InterPro" id="IPR007894">
    <property type="entry name" value="MASE2"/>
</dbReference>
<evidence type="ECO:0000259" key="4">
    <source>
        <dbReference type="PROSITE" id="PS50887"/>
    </source>
</evidence>
<dbReference type="GO" id="GO:0052621">
    <property type="term" value="F:diguanylate cyclase activity"/>
    <property type="evidence" value="ECO:0007669"/>
    <property type="project" value="UniProtKB-EC"/>
</dbReference>
<keyword evidence="3" id="KW-0812">Transmembrane</keyword>
<dbReference type="InterPro" id="IPR000160">
    <property type="entry name" value="GGDEF_dom"/>
</dbReference>
<dbReference type="Pfam" id="PF00990">
    <property type="entry name" value="GGDEF"/>
    <property type="match status" value="1"/>
</dbReference>
<dbReference type="PANTHER" id="PTHR45138:SF9">
    <property type="entry name" value="DIGUANYLATE CYCLASE DGCM-RELATED"/>
    <property type="match status" value="1"/>
</dbReference>
<dbReference type="PROSITE" id="PS50887">
    <property type="entry name" value="GGDEF"/>
    <property type="match status" value="1"/>
</dbReference>
<evidence type="ECO:0000313" key="6">
    <source>
        <dbReference type="Proteomes" id="UP000031843"/>
    </source>
</evidence>
<dbReference type="GO" id="GO:1902201">
    <property type="term" value="P:negative regulation of bacterial-type flagellum-dependent cell motility"/>
    <property type="evidence" value="ECO:0007669"/>
    <property type="project" value="TreeGrafter"/>
</dbReference>
<dbReference type="SMART" id="SM00267">
    <property type="entry name" value="GGDEF"/>
    <property type="match status" value="1"/>
</dbReference>
<evidence type="ECO:0000256" key="1">
    <source>
        <dbReference type="ARBA" id="ARBA00012528"/>
    </source>
</evidence>
<evidence type="ECO:0000256" key="3">
    <source>
        <dbReference type="SAM" id="Phobius"/>
    </source>
</evidence>
<accession>A0A0C4YFR6</accession>
<dbReference type="RefSeq" id="WP_043352848.1">
    <property type="nucleotide sequence ID" value="NZ_CP010537.1"/>
</dbReference>
<feature type="transmembrane region" description="Helical" evidence="3">
    <location>
        <begin position="85"/>
        <end position="109"/>
    </location>
</feature>
<keyword evidence="3" id="KW-1133">Transmembrane helix</keyword>
<comment type="catalytic activity">
    <reaction evidence="2">
        <text>2 GTP = 3',3'-c-di-GMP + 2 diphosphate</text>
        <dbReference type="Rhea" id="RHEA:24898"/>
        <dbReference type="ChEBI" id="CHEBI:33019"/>
        <dbReference type="ChEBI" id="CHEBI:37565"/>
        <dbReference type="ChEBI" id="CHEBI:58805"/>
        <dbReference type="EC" id="2.7.7.65"/>
    </reaction>
</comment>
<dbReference type="EC" id="2.7.7.65" evidence="1"/>
<dbReference type="Gene3D" id="3.30.70.270">
    <property type="match status" value="1"/>
</dbReference>
<keyword evidence="6" id="KW-1185">Reference proteome</keyword>
<keyword evidence="3" id="KW-0472">Membrane</keyword>
<organism evidence="5 6">
    <name type="scientific">Cupriavidus basilensis</name>
    <dbReference type="NCBI Taxonomy" id="68895"/>
    <lineage>
        <taxon>Bacteria</taxon>
        <taxon>Pseudomonadati</taxon>
        <taxon>Pseudomonadota</taxon>
        <taxon>Betaproteobacteria</taxon>
        <taxon>Burkholderiales</taxon>
        <taxon>Burkholderiaceae</taxon>
        <taxon>Cupriavidus</taxon>
    </lineage>
</organism>
<dbReference type="InterPro" id="IPR029787">
    <property type="entry name" value="Nucleotide_cyclase"/>
</dbReference>
<feature type="transmembrane region" description="Helical" evidence="3">
    <location>
        <begin position="47"/>
        <end position="65"/>
    </location>
</feature>
<dbReference type="PANTHER" id="PTHR45138">
    <property type="entry name" value="REGULATORY COMPONENTS OF SENSORY TRANSDUCTION SYSTEM"/>
    <property type="match status" value="1"/>
</dbReference>
<dbReference type="OrthoDB" id="9813903at2"/>
<dbReference type="AlphaFoldDB" id="A0A0C4YFR6"/>
<feature type="transmembrane region" description="Helical" evidence="3">
    <location>
        <begin position="20"/>
        <end position="40"/>
    </location>
</feature>
<dbReference type="GO" id="GO:0043709">
    <property type="term" value="P:cell adhesion involved in single-species biofilm formation"/>
    <property type="evidence" value="ECO:0007669"/>
    <property type="project" value="TreeGrafter"/>
</dbReference>
<feature type="transmembrane region" description="Helical" evidence="3">
    <location>
        <begin position="150"/>
        <end position="168"/>
    </location>
</feature>
<name>A0A0C4YFR6_9BURK</name>
<evidence type="ECO:0000313" key="5">
    <source>
        <dbReference type="EMBL" id="AJG21743.1"/>
    </source>
</evidence>
<sequence length="365" mass="38940">MAQSTLNPLAGKGMRFVRRVYAMRAIGLAIGFFAVAAAMLEAGVPRWLLALVFLHGFAWPHVAAWRSRRSEVPFRAEIQNMMIDAVLGGVWAAAMKFNLLPSVLILAMMSMNNVAAGGTRLLLHGLGWHLAGALAGIVAFGAAWHPQANLTTIVASLPMLVLYPLALGRTTYSISRRLAAHGKQIEANSRLDGLTGVLNRGYWEAMLAAEFQACKTGRRSTASLVLLDIDHFKQLNDTHGHLAGDEALKAFAALVMQHAAQHGTAARGETRQCLVGRYGGEEFGVLLSGASLTQAVEMAERLSRSLQPGTAAGAGIAALRGHTASLGVAAFDAGMAGHHEWLAHTDRALYEAKRAGRNRIRISAG</sequence>
<protein>
    <recommendedName>
        <fullName evidence="1">diguanylate cyclase</fullName>
        <ecNumber evidence="1">2.7.7.65</ecNumber>
    </recommendedName>
</protein>
<dbReference type="GO" id="GO:0005886">
    <property type="term" value="C:plasma membrane"/>
    <property type="evidence" value="ECO:0007669"/>
    <property type="project" value="TreeGrafter"/>
</dbReference>
<dbReference type="NCBIfam" id="TIGR00254">
    <property type="entry name" value="GGDEF"/>
    <property type="match status" value="1"/>
</dbReference>
<dbReference type="InterPro" id="IPR050469">
    <property type="entry name" value="Diguanylate_Cyclase"/>
</dbReference>
<dbReference type="InterPro" id="IPR043128">
    <property type="entry name" value="Rev_trsase/Diguanyl_cyclase"/>
</dbReference>
<dbReference type="STRING" id="68895.RR42_s0145"/>
<dbReference type="SUPFAM" id="SSF55073">
    <property type="entry name" value="Nucleotide cyclase"/>
    <property type="match status" value="1"/>
</dbReference>
<reference evidence="5 6" key="1">
    <citation type="journal article" date="2015" name="Genome Announc.">
        <title>Complete Genome Sequence of Cupriavidus basilensis 4G11, Isolated from the Oak Ridge Field Research Center Site.</title>
        <authorList>
            <person name="Ray J."/>
            <person name="Waters R.J."/>
            <person name="Skerker J.M."/>
            <person name="Kuehl J.V."/>
            <person name="Price M.N."/>
            <person name="Huang J."/>
            <person name="Chakraborty R."/>
            <person name="Arkin A.P."/>
            <person name="Deutschbauer A."/>
        </authorList>
    </citation>
    <scope>NUCLEOTIDE SEQUENCE [LARGE SCALE GENOMIC DNA]</scope>
    <source>
        <strain evidence="5">4G11</strain>
    </source>
</reference>
<gene>
    <name evidence="5" type="ORF">RR42_s0145</name>
</gene>
<dbReference type="EMBL" id="CP010537">
    <property type="protein sequence ID" value="AJG21743.1"/>
    <property type="molecule type" value="Genomic_DNA"/>
</dbReference>
<dbReference type="FunFam" id="3.30.70.270:FF:000001">
    <property type="entry name" value="Diguanylate cyclase domain protein"/>
    <property type="match status" value="1"/>
</dbReference>
<evidence type="ECO:0000256" key="2">
    <source>
        <dbReference type="ARBA" id="ARBA00034247"/>
    </source>
</evidence>
<dbReference type="Proteomes" id="UP000031843">
    <property type="component" value="Chromosome secondary"/>
</dbReference>
<dbReference type="KEGG" id="cbw:RR42_s0145"/>
<feature type="domain" description="GGDEF" evidence="4">
    <location>
        <begin position="220"/>
        <end position="365"/>
    </location>
</feature>
<dbReference type="Pfam" id="PF05230">
    <property type="entry name" value="MASE2"/>
    <property type="match status" value="1"/>
</dbReference>
<dbReference type="CDD" id="cd01949">
    <property type="entry name" value="GGDEF"/>
    <property type="match status" value="1"/>
</dbReference>
<proteinExistence type="predicted"/>
<feature type="transmembrane region" description="Helical" evidence="3">
    <location>
        <begin position="121"/>
        <end position="144"/>
    </location>
</feature>